<comment type="caution">
    <text evidence="3">The sequence shown here is derived from an EMBL/GenBank/DDBJ whole genome shotgun (WGS) entry which is preliminary data.</text>
</comment>
<reference evidence="3 4" key="1">
    <citation type="submission" date="2017-12" db="EMBL/GenBank/DDBJ databases">
        <title>Sequencing, de novo assembly and annotation of complete genome of a new Thraustochytrid species, strain FCC1311.</title>
        <authorList>
            <person name="Sedici K."/>
            <person name="Godart F."/>
            <person name="Aiese Cigliano R."/>
            <person name="Sanseverino W."/>
            <person name="Barakat M."/>
            <person name="Ortet P."/>
            <person name="Marechal E."/>
            <person name="Cagnac O."/>
            <person name="Amato A."/>
        </authorList>
    </citation>
    <scope>NUCLEOTIDE SEQUENCE [LARGE SCALE GENOMIC DNA]</scope>
</reference>
<feature type="transmembrane region" description="Helical" evidence="1">
    <location>
        <begin position="271"/>
        <end position="291"/>
    </location>
</feature>
<sequence length="313" mass="32905">MRAGMKMAGAVAACVVAAAQGACTTSTKLAVPTLVWSPQETWSGQNLYAGLEGVHAQDAVALVERLAGDAEKIVAEESLQSVRLGAAHGNADVTVLFAVEQLSAAELSQALGAFDEAPAAKAAVPALREAFDAAKSSLVMPYVVDKSRPGTQSAWSRWAFGEGSEAVVAVEAAQVATTLESELQGKLSAGGKVRVVVLLPTDLAAWDAAIATTLQVVRSHVEDRFVAVLTGDSAKPAPELPEVNSLIEVSRRRLANILSGHETQVRSSPHIMAGLLLSLILVLVTILYMCCLDDLQTPSFYVKEYPPIGKVYD</sequence>
<dbReference type="EMBL" id="BEYU01000185">
    <property type="protein sequence ID" value="GBG34269.1"/>
    <property type="molecule type" value="Genomic_DNA"/>
</dbReference>
<keyword evidence="4" id="KW-1185">Reference proteome</keyword>
<feature type="signal peptide" evidence="2">
    <location>
        <begin position="1"/>
        <end position="21"/>
    </location>
</feature>
<keyword evidence="1" id="KW-0812">Transmembrane</keyword>
<evidence type="ECO:0000256" key="1">
    <source>
        <dbReference type="SAM" id="Phobius"/>
    </source>
</evidence>
<evidence type="ECO:0000256" key="2">
    <source>
        <dbReference type="SAM" id="SignalP"/>
    </source>
</evidence>
<evidence type="ECO:0000313" key="3">
    <source>
        <dbReference type="EMBL" id="GBG34269.1"/>
    </source>
</evidence>
<evidence type="ECO:0000313" key="4">
    <source>
        <dbReference type="Proteomes" id="UP000241890"/>
    </source>
</evidence>
<keyword evidence="2" id="KW-0732">Signal</keyword>
<dbReference type="InParanoid" id="A0A2R5GVB5"/>
<feature type="chain" id="PRO_5015316712" evidence="2">
    <location>
        <begin position="22"/>
        <end position="313"/>
    </location>
</feature>
<accession>A0A2R5GVB5</accession>
<protein>
    <submittedName>
        <fullName evidence="3">Uncharacterized protein</fullName>
    </submittedName>
</protein>
<organism evidence="3 4">
    <name type="scientific">Hondaea fermentalgiana</name>
    <dbReference type="NCBI Taxonomy" id="2315210"/>
    <lineage>
        <taxon>Eukaryota</taxon>
        <taxon>Sar</taxon>
        <taxon>Stramenopiles</taxon>
        <taxon>Bigyra</taxon>
        <taxon>Labyrinthulomycetes</taxon>
        <taxon>Thraustochytrida</taxon>
        <taxon>Thraustochytriidae</taxon>
        <taxon>Hondaea</taxon>
    </lineage>
</organism>
<dbReference type="AlphaFoldDB" id="A0A2R5GVB5"/>
<name>A0A2R5GVB5_9STRA</name>
<keyword evidence="1" id="KW-0472">Membrane</keyword>
<keyword evidence="1" id="KW-1133">Transmembrane helix</keyword>
<proteinExistence type="predicted"/>
<gene>
    <name evidence="3" type="ORF">FCC1311_022912</name>
</gene>
<dbReference type="Proteomes" id="UP000241890">
    <property type="component" value="Unassembled WGS sequence"/>
</dbReference>